<dbReference type="Proteomes" id="UP000003303">
    <property type="component" value="Unassembled WGS sequence"/>
</dbReference>
<organism evidence="1 2">
    <name type="scientific">Porphyromonas uenonis 60-3</name>
    <dbReference type="NCBI Taxonomy" id="596327"/>
    <lineage>
        <taxon>Bacteria</taxon>
        <taxon>Pseudomonadati</taxon>
        <taxon>Bacteroidota</taxon>
        <taxon>Bacteroidia</taxon>
        <taxon>Bacteroidales</taxon>
        <taxon>Porphyromonadaceae</taxon>
        <taxon>Porphyromonas</taxon>
    </lineage>
</organism>
<protein>
    <submittedName>
        <fullName evidence="1">Uncharacterized protein</fullName>
    </submittedName>
</protein>
<keyword evidence="2" id="KW-1185">Reference proteome</keyword>
<evidence type="ECO:0000313" key="2">
    <source>
        <dbReference type="Proteomes" id="UP000003303"/>
    </source>
</evidence>
<reference evidence="1 2" key="1">
    <citation type="submission" date="2009-04" db="EMBL/GenBank/DDBJ databases">
        <authorList>
            <person name="Sebastian Y."/>
            <person name="Madupu R."/>
            <person name="Durkin A.S."/>
            <person name="Torralba M."/>
            <person name="Methe B."/>
            <person name="Sutton G.G."/>
            <person name="Strausberg R.L."/>
            <person name="Nelson K.E."/>
        </authorList>
    </citation>
    <scope>NUCLEOTIDE SEQUENCE [LARGE SCALE GENOMIC DNA]</scope>
    <source>
        <strain evidence="1 2">60-3</strain>
    </source>
</reference>
<dbReference type="STRING" id="596327.PORUE0001_0743"/>
<sequence length="40" mass="4746">MALKLSIHIDLLLRKAVEFVILQFTKITLHCYLWKSCQID</sequence>
<name>C2MEC9_9PORP</name>
<accession>C2MEC9</accession>
<dbReference type="EMBL" id="ACLR01000232">
    <property type="protein sequence ID" value="EEK15920.1"/>
    <property type="molecule type" value="Genomic_DNA"/>
</dbReference>
<gene>
    <name evidence="1" type="ORF">PORUE0001_0743</name>
</gene>
<dbReference type="AlphaFoldDB" id="C2MEC9"/>
<proteinExistence type="predicted"/>
<evidence type="ECO:0000313" key="1">
    <source>
        <dbReference type="EMBL" id="EEK15920.1"/>
    </source>
</evidence>
<comment type="caution">
    <text evidence="1">The sequence shown here is derived from an EMBL/GenBank/DDBJ whole genome shotgun (WGS) entry which is preliminary data.</text>
</comment>